<dbReference type="PANTHER" id="PTHR31435:SF10">
    <property type="entry name" value="BSR4717 PROTEIN"/>
    <property type="match status" value="1"/>
</dbReference>
<dbReference type="EMBL" id="BAABGL010000010">
    <property type="protein sequence ID" value="GAA4390395.1"/>
    <property type="molecule type" value="Genomic_DNA"/>
</dbReference>
<keyword evidence="4" id="KW-1185">Reference proteome</keyword>
<sequence length="129" mass="13498">MSDPVIEVTDNPAEHRYDITVDGAPAGFSAYRDTTAPRGGGSGSGEGDAPGGGSSDPAQQRILYHTVIDEAFSGRGLASRLTRDAIAAAVAEGFRIVPLCPYVKSWVGKHDEFADHIDPVSSAHLALFS</sequence>
<gene>
    <name evidence="3" type="ORF">GCM10023167_16910</name>
</gene>
<feature type="region of interest" description="Disordered" evidence="1">
    <location>
        <begin position="24"/>
        <end position="60"/>
    </location>
</feature>
<dbReference type="PANTHER" id="PTHR31435">
    <property type="entry name" value="PROTEIN NATD1"/>
    <property type="match status" value="1"/>
</dbReference>
<name>A0ABP8JGC0_9MICO</name>
<dbReference type="InterPro" id="IPR016181">
    <property type="entry name" value="Acyl_CoA_acyltransferase"/>
</dbReference>
<reference evidence="4" key="1">
    <citation type="journal article" date="2019" name="Int. J. Syst. Evol. Microbiol.">
        <title>The Global Catalogue of Microorganisms (GCM) 10K type strain sequencing project: providing services to taxonomists for standard genome sequencing and annotation.</title>
        <authorList>
            <consortium name="The Broad Institute Genomics Platform"/>
            <consortium name="The Broad Institute Genome Sequencing Center for Infectious Disease"/>
            <person name="Wu L."/>
            <person name="Ma J."/>
        </authorList>
    </citation>
    <scope>NUCLEOTIDE SEQUENCE [LARGE SCALE GENOMIC DNA]</scope>
    <source>
        <strain evidence="4">JCM 17808</strain>
    </source>
</reference>
<protein>
    <submittedName>
        <fullName evidence="3">GNAT family N-acetyltransferase</fullName>
    </submittedName>
</protein>
<evidence type="ECO:0000259" key="2">
    <source>
        <dbReference type="PROSITE" id="PS51729"/>
    </source>
</evidence>
<evidence type="ECO:0000313" key="4">
    <source>
        <dbReference type="Proteomes" id="UP001500642"/>
    </source>
</evidence>
<dbReference type="InterPro" id="IPR045057">
    <property type="entry name" value="Gcn5-rel_NAT"/>
</dbReference>
<evidence type="ECO:0000256" key="1">
    <source>
        <dbReference type="SAM" id="MobiDB-lite"/>
    </source>
</evidence>
<dbReference type="Gene3D" id="3.40.630.30">
    <property type="match status" value="1"/>
</dbReference>
<feature type="compositionally biased region" description="Gly residues" evidence="1">
    <location>
        <begin position="38"/>
        <end position="54"/>
    </location>
</feature>
<comment type="caution">
    <text evidence="3">The sequence shown here is derived from an EMBL/GenBank/DDBJ whole genome shotgun (WGS) entry which is preliminary data.</text>
</comment>
<organism evidence="3 4">
    <name type="scientific">Brevibacterium pityocampae</name>
    <dbReference type="NCBI Taxonomy" id="506594"/>
    <lineage>
        <taxon>Bacteria</taxon>
        <taxon>Bacillati</taxon>
        <taxon>Actinomycetota</taxon>
        <taxon>Actinomycetes</taxon>
        <taxon>Micrococcales</taxon>
        <taxon>Brevibacteriaceae</taxon>
        <taxon>Brevibacterium</taxon>
    </lineage>
</organism>
<dbReference type="SUPFAM" id="SSF55729">
    <property type="entry name" value="Acyl-CoA N-acyltransferases (Nat)"/>
    <property type="match status" value="1"/>
</dbReference>
<dbReference type="Proteomes" id="UP001500642">
    <property type="component" value="Unassembled WGS sequence"/>
</dbReference>
<dbReference type="Pfam" id="PF14542">
    <property type="entry name" value="Acetyltransf_CG"/>
    <property type="match status" value="1"/>
</dbReference>
<accession>A0ABP8JGC0</accession>
<evidence type="ECO:0000313" key="3">
    <source>
        <dbReference type="EMBL" id="GAA4390395.1"/>
    </source>
</evidence>
<dbReference type="InterPro" id="IPR031165">
    <property type="entry name" value="GNAT_YJDJ"/>
</dbReference>
<dbReference type="RefSeq" id="WP_295687661.1">
    <property type="nucleotide sequence ID" value="NZ_BAABGL010000010.1"/>
</dbReference>
<proteinExistence type="predicted"/>
<dbReference type="PROSITE" id="PS51729">
    <property type="entry name" value="GNAT_YJDJ"/>
    <property type="match status" value="1"/>
</dbReference>
<feature type="domain" description="N-acetyltransferase" evidence="2">
    <location>
        <begin position="9"/>
        <end position="118"/>
    </location>
</feature>